<evidence type="ECO:0000313" key="2">
    <source>
        <dbReference type="EMBL" id="KAF9762708.1"/>
    </source>
</evidence>
<keyword evidence="3" id="KW-1185">Reference proteome</keyword>
<evidence type="ECO:0000256" key="1">
    <source>
        <dbReference type="SAM" id="SignalP"/>
    </source>
</evidence>
<keyword evidence="1" id="KW-0732">Signal</keyword>
<dbReference type="EMBL" id="SBJO01000141">
    <property type="protein sequence ID" value="KAF9762708.1"/>
    <property type="molecule type" value="Genomic_DNA"/>
</dbReference>
<feature type="chain" id="PRO_5040118122" evidence="1">
    <location>
        <begin position="17"/>
        <end position="729"/>
    </location>
</feature>
<dbReference type="AlphaFoldDB" id="A0A9P6KZ87"/>
<dbReference type="Proteomes" id="UP000740883">
    <property type="component" value="Unassembled WGS sequence"/>
</dbReference>
<feature type="signal peptide" evidence="1">
    <location>
        <begin position="1"/>
        <end position="16"/>
    </location>
</feature>
<name>A0A9P6KZ87_9MICR</name>
<reference evidence="2 3" key="1">
    <citation type="journal article" date="2020" name="Genome Biol. Evol.">
        <title>Comparative genomics of strictly vertically transmitted, feminizing microsporidia endosymbionts of amphipod crustaceans.</title>
        <authorList>
            <person name="Cormier A."/>
            <person name="Chebbi M.A."/>
            <person name="Giraud I."/>
            <person name="Wattier R."/>
            <person name="Teixeira M."/>
            <person name="Gilbert C."/>
            <person name="Rigaud T."/>
            <person name="Cordaux R."/>
        </authorList>
    </citation>
    <scope>NUCLEOTIDE SEQUENCE [LARGE SCALE GENOMIC DNA]</scope>
    <source>
        <strain evidence="2 3">Ou3-Ou53</strain>
    </source>
</reference>
<comment type="caution">
    <text evidence="2">The sequence shown here is derived from an EMBL/GenBank/DDBJ whole genome shotgun (WGS) entry which is preliminary data.</text>
</comment>
<proteinExistence type="predicted"/>
<sequence length="729" mass="85383">MRICLFIGLILSSILCADNFNDTHSQIVIYQKYRNELQQLCQKKEILKILDSRSFEEAEDIKKILDIFSNLCRSKEFIGLSFLKLIDMDLFNLSRDEKNVVVSMQMFRDVFVSLRTSTDCVEVLRKELNRAVEKIEMVESIDYNDGLSEIEEDFVYVYLSCNKDVPSFMSKNKVRDLYFSDYVSYVYSQKEKFYLEYNGSIFEIKQDQQSLKSNLKFINSNDSFLITPNFNLDNNLNISTHSSCLVSYIRLLKILSRLYLRSIALDIKTKEDSQIELSVKISHTKKPVQKIECRSTFDLHKQRHSSIFRSCTNINNVAPCLCKEIPIFNLVRLSLSMVSHRDIQKKFDIKTNLDLKKELIERFKNFQEEKRTKDEPNSSLAYIIRRLRNFGLIKKIIDKIHTCGDLRELFVELKDQYSKLGTSDILKTVENMRLGRGFGCLADGDIVKYITCCNDRVEISSQPKFKEFIQEVGVGKMLIGYLEWFHLPLFFKDLNTIILYLQDSARVFKKKINEIGELNDVTVMIKNKKDEEKRSEWEEPNEFSPFFNYGNILIKNIKSLSSENLNRILLDSLIYLISTGKVKNEDGFKKVYISLLIYLETLFKLLRFKNLQSYTFVDTWRATIFNRLVELVKNKVDVTKLTYTKYNPVTDDVCLVLEASTDYSKVKNVTSTSFSALKEYPIRFYNEQSVSVKALDGWIEFLLKKHPHYYENDSNSVLFFLVDHQNMTG</sequence>
<evidence type="ECO:0000313" key="3">
    <source>
        <dbReference type="Proteomes" id="UP000740883"/>
    </source>
</evidence>
<protein>
    <submittedName>
        <fullName evidence="2">Uncharacterized protein</fullName>
    </submittedName>
</protein>
<gene>
    <name evidence="2" type="ORF">NGRA_1817</name>
</gene>
<accession>A0A9P6KZ87</accession>
<organism evidence="2 3">
    <name type="scientific">Nosema granulosis</name>
    <dbReference type="NCBI Taxonomy" id="83296"/>
    <lineage>
        <taxon>Eukaryota</taxon>
        <taxon>Fungi</taxon>
        <taxon>Fungi incertae sedis</taxon>
        <taxon>Microsporidia</taxon>
        <taxon>Nosematidae</taxon>
        <taxon>Nosema</taxon>
    </lineage>
</organism>